<gene>
    <name evidence="2" type="ORF">H0241_26520</name>
</gene>
<name>A0A838BBX4_9HYPH</name>
<comment type="caution">
    <text evidence="2">The sequence shown here is derived from an EMBL/GenBank/DDBJ whole genome shotgun (WGS) entry which is preliminary data.</text>
</comment>
<keyword evidence="3" id="KW-1185">Reference proteome</keyword>
<dbReference type="InterPro" id="IPR002716">
    <property type="entry name" value="PIN_dom"/>
</dbReference>
<protein>
    <submittedName>
        <fullName evidence="2">PIN domain-containing protein</fullName>
    </submittedName>
</protein>
<evidence type="ECO:0000313" key="3">
    <source>
        <dbReference type="Proteomes" id="UP000558284"/>
    </source>
</evidence>
<dbReference type="InterPro" id="IPR029060">
    <property type="entry name" value="PIN-like_dom_sf"/>
</dbReference>
<evidence type="ECO:0000259" key="1">
    <source>
        <dbReference type="Pfam" id="PF01850"/>
    </source>
</evidence>
<sequence length="151" mass="16426">MKVSLDTNILVYAEGINGAEKRDIIFDLLRDIEQEAAVIPVQVLGELFAVLTRKAGRSRAQARDAMLSWRDAFPVVGTTPEVMTVAADLATDHHFGIWDATILSAASQTGCRLLLSEDLQDGFTWGGVTVVNPFASPRHALLDALLYKSAE</sequence>
<organism evidence="2 3">
    <name type="scientific">Mesorhizobium neociceri</name>
    <dbReference type="NCBI Taxonomy" id="1307853"/>
    <lineage>
        <taxon>Bacteria</taxon>
        <taxon>Pseudomonadati</taxon>
        <taxon>Pseudomonadota</taxon>
        <taxon>Alphaproteobacteria</taxon>
        <taxon>Hyphomicrobiales</taxon>
        <taxon>Phyllobacteriaceae</taxon>
        <taxon>Mesorhizobium</taxon>
    </lineage>
</organism>
<dbReference type="CDD" id="cd18692">
    <property type="entry name" value="PIN_VapC-like"/>
    <property type="match status" value="1"/>
</dbReference>
<reference evidence="2 3" key="1">
    <citation type="submission" date="2020-07" db="EMBL/GenBank/DDBJ databases">
        <title>Definition of the novel symbiovar canariense within Mesorhizobium novociceri, a new species of genus Mesorhizobium nodulating Cicer canariense in the Caldera de Taburiente National Park (La Palma, Canary Islands).</title>
        <authorList>
            <person name="Leon-Barrios M."/>
            <person name="Perez-Yepez J."/>
            <person name="Flores-Felix J.D."/>
            <person name="Ramirez-Baena M.H."/>
            <person name="Pulido-Suarez L."/>
            <person name="Igual J.M."/>
            <person name="Velazquez E."/>
            <person name="Peix A."/>
        </authorList>
    </citation>
    <scope>NUCLEOTIDE SEQUENCE [LARGE SCALE GENOMIC DNA]</scope>
    <source>
        <strain evidence="2 3">CCANP35</strain>
    </source>
</reference>
<feature type="domain" description="PIN" evidence="1">
    <location>
        <begin position="5"/>
        <end position="118"/>
    </location>
</feature>
<accession>A0A838BBX4</accession>
<dbReference type="AlphaFoldDB" id="A0A838BBX4"/>
<dbReference type="Proteomes" id="UP000558284">
    <property type="component" value="Unassembled WGS sequence"/>
</dbReference>
<dbReference type="EMBL" id="JACDTY010000016">
    <property type="protein sequence ID" value="MBA1143783.1"/>
    <property type="molecule type" value="Genomic_DNA"/>
</dbReference>
<proteinExistence type="predicted"/>
<dbReference type="Pfam" id="PF01850">
    <property type="entry name" value="PIN"/>
    <property type="match status" value="1"/>
</dbReference>
<dbReference type="SUPFAM" id="SSF88723">
    <property type="entry name" value="PIN domain-like"/>
    <property type="match status" value="1"/>
</dbReference>
<dbReference type="Gene3D" id="3.40.50.1010">
    <property type="entry name" value="5'-nuclease"/>
    <property type="match status" value="1"/>
</dbReference>
<evidence type="ECO:0000313" key="2">
    <source>
        <dbReference type="EMBL" id="MBA1143783.1"/>
    </source>
</evidence>
<dbReference type="RefSeq" id="WP_181060788.1">
    <property type="nucleotide sequence ID" value="NZ_JACDTY010000016.1"/>
</dbReference>